<feature type="transmembrane region" description="Helical" evidence="1">
    <location>
        <begin position="56"/>
        <end position="81"/>
    </location>
</feature>
<feature type="transmembrane region" description="Helical" evidence="1">
    <location>
        <begin position="20"/>
        <end position="44"/>
    </location>
</feature>
<keyword evidence="3" id="KW-1185">Reference proteome</keyword>
<keyword evidence="1" id="KW-1133">Transmembrane helix</keyword>
<proteinExistence type="predicted"/>
<dbReference type="InParanoid" id="J9D958"/>
<keyword evidence="1" id="KW-0472">Membrane</keyword>
<dbReference type="AlphaFoldDB" id="J9D958"/>
<evidence type="ECO:0000256" key="1">
    <source>
        <dbReference type="SAM" id="Phobius"/>
    </source>
</evidence>
<dbReference type="VEuPathDB" id="MicrosporidiaDB:EDEG_01668"/>
<organism evidence="2 3">
    <name type="scientific">Edhazardia aedis (strain USNM 41457)</name>
    <name type="common">Microsporidian parasite</name>
    <dbReference type="NCBI Taxonomy" id="1003232"/>
    <lineage>
        <taxon>Eukaryota</taxon>
        <taxon>Fungi</taxon>
        <taxon>Fungi incertae sedis</taxon>
        <taxon>Microsporidia</taxon>
        <taxon>Edhazardia</taxon>
    </lineage>
</organism>
<protein>
    <submittedName>
        <fullName evidence="2">Uncharacterized protein</fullName>
    </submittedName>
</protein>
<comment type="caution">
    <text evidence="2">The sequence shown here is derived from an EMBL/GenBank/DDBJ whole genome shotgun (WGS) entry which is preliminary data.</text>
</comment>
<dbReference type="EMBL" id="AFBI03000025">
    <property type="protein sequence ID" value="EJW04034.1"/>
    <property type="molecule type" value="Genomic_DNA"/>
</dbReference>
<keyword evidence="1" id="KW-0812">Transmembrane</keyword>
<dbReference type="HOGENOM" id="CLU_2263681_0_0_1"/>
<name>J9D958_EDHAE</name>
<dbReference type="Proteomes" id="UP000003163">
    <property type="component" value="Unassembled WGS sequence"/>
</dbReference>
<gene>
    <name evidence="2" type="ORF">EDEG_01668</name>
</gene>
<reference evidence="3" key="2">
    <citation type="submission" date="2015-07" db="EMBL/GenBank/DDBJ databases">
        <title>Contrasting host-pathogen interactions and genome evolution in two generalist and specialist microsporidian pathogens of mosquitoes.</title>
        <authorList>
            <consortium name="The Broad Institute Genomics Platform"/>
            <consortium name="The Broad Institute Genome Sequencing Center for Infectious Disease"/>
            <person name="Cuomo C.A."/>
            <person name="Sanscrainte N.D."/>
            <person name="Goldberg J.M."/>
            <person name="Heiman D."/>
            <person name="Young S."/>
            <person name="Zeng Q."/>
            <person name="Becnel J.J."/>
            <person name="Birren B.W."/>
        </authorList>
    </citation>
    <scope>NUCLEOTIDE SEQUENCE [LARGE SCALE GENOMIC DNA]</scope>
    <source>
        <strain evidence="3">USNM 41457</strain>
    </source>
</reference>
<reference evidence="2 3" key="1">
    <citation type="submission" date="2011-08" db="EMBL/GenBank/DDBJ databases">
        <authorList>
            <person name="Liu Z.J."/>
            <person name="Shi F.L."/>
            <person name="Lu J.Q."/>
            <person name="Li M."/>
            <person name="Wang Z.L."/>
        </authorList>
    </citation>
    <scope>NUCLEOTIDE SEQUENCE [LARGE SCALE GENOMIC DNA]</scope>
    <source>
        <strain evidence="2 3">USNM 41457</strain>
    </source>
</reference>
<accession>J9D958</accession>
<sequence>MLSLSSFFKLTHFLFEIALYHFKYILLYIFASLGYTIIFCKFLFNYFCVKNFIENSIFNLIIVFLEVQNCFSFIILNGLILQYTIFSKSYLFNTILSSCVVVY</sequence>
<evidence type="ECO:0000313" key="2">
    <source>
        <dbReference type="EMBL" id="EJW04034.1"/>
    </source>
</evidence>
<evidence type="ECO:0000313" key="3">
    <source>
        <dbReference type="Proteomes" id="UP000003163"/>
    </source>
</evidence>